<dbReference type="InterPro" id="IPR000531">
    <property type="entry name" value="Beta-barrel_TonB"/>
</dbReference>
<evidence type="ECO:0000256" key="9">
    <source>
        <dbReference type="RuleBase" id="RU003357"/>
    </source>
</evidence>
<keyword evidence="5 9" id="KW-0798">TonB box</keyword>
<evidence type="ECO:0000313" key="13">
    <source>
        <dbReference type="EMBL" id="QQQ17685.1"/>
    </source>
</evidence>
<dbReference type="InterPro" id="IPR039426">
    <property type="entry name" value="TonB-dep_rcpt-like"/>
</dbReference>
<feature type="domain" description="TonB-dependent receptor-like beta-barrel" evidence="11">
    <location>
        <begin position="262"/>
        <end position="709"/>
    </location>
</feature>
<organism evidence="13 14">
    <name type="scientific">Brevundimonas vitisensis</name>
    <dbReference type="NCBI Taxonomy" id="2800818"/>
    <lineage>
        <taxon>Bacteria</taxon>
        <taxon>Pseudomonadati</taxon>
        <taxon>Pseudomonadota</taxon>
        <taxon>Alphaproteobacteria</taxon>
        <taxon>Caulobacterales</taxon>
        <taxon>Caulobacteraceae</taxon>
        <taxon>Brevundimonas</taxon>
    </lineage>
</organism>
<evidence type="ECO:0000259" key="12">
    <source>
        <dbReference type="Pfam" id="PF07715"/>
    </source>
</evidence>
<keyword evidence="7 8" id="KW-0998">Cell outer membrane</keyword>
<feature type="signal peptide" evidence="10">
    <location>
        <begin position="1"/>
        <end position="22"/>
    </location>
</feature>
<evidence type="ECO:0000256" key="7">
    <source>
        <dbReference type="ARBA" id="ARBA00023237"/>
    </source>
</evidence>
<keyword evidence="13" id="KW-0675">Receptor</keyword>
<evidence type="ECO:0000259" key="11">
    <source>
        <dbReference type="Pfam" id="PF00593"/>
    </source>
</evidence>
<keyword evidence="6 8" id="KW-0472">Membrane</keyword>
<evidence type="ECO:0000256" key="3">
    <source>
        <dbReference type="ARBA" id="ARBA00022452"/>
    </source>
</evidence>
<name>A0ABX7BQA2_9CAUL</name>
<evidence type="ECO:0000256" key="6">
    <source>
        <dbReference type="ARBA" id="ARBA00023136"/>
    </source>
</evidence>
<evidence type="ECO:0000256" key="2">
    <source>
        <dbReference type="ARBA" id="ARBA00022448"/>
    </source>
</evidence>
<comment type="similarity">
    <text evidence="8 9">Belongs to the TonB-dependent receptor family.</text>
</comment>
<evidence type="ECO:0000256" key="1">
    <source>
        <dbReference type="ARBA" id="ARBA00004571"/>
    </source>
</evidence>
<evidence type="ECO:0000256" key="4">
    <source>
        <dbReference type="ARBA" id="ARBA00022692"/>
    </source>
</evidence>
<protein>
    <submittedName>
        <fullName evidence="13">TonB-dependent receptor</fullName>
    </submittedName>
</protein>
<dbReference type="PANTHER" id="PTHR40980">
    <property type="entry name" value="PLUG DOMAIN-CONTAINING PROTEIN"/>
    <property type="match status" value="1"/>
</dbReference>
<dbReference type="PANTHER" id="PTHR40980:SF4">
    <property type="entry name" value="TONB-DEPENDENT RECEPTOR-LIKE BETA-BARREL DOMAIN-CONTAINING PROTEIN"/>
    <property type="match status" value="1"/>
</dbReference>
<keyword evidence="10" id="KW-0732">Signal</keyword>
<reference evidence="13 14" key="1">
    <citation type="submission" date="2021-01" db="EMBL/GenBank/DDBJ databases">
        <title>Brevundimonas vitis sp. nov., an bacterium isolated from grape (Vitis vinifera).</title>
        <authorList>
            <person name="Jiang L."/>
            <person name="Lee J."/>
        </authorList>
    </citation>
    <scope>NUCLEOTIDE SEQUENCE [LARGE SCALE GENOMIC DNA]</scope>
    <source>
        <strain evidence="13 14">GRTSA-9</strain>
    </source>
</reference>
<sequence length="754" mass="83378">MKFKLFASAALAPLAFAGVVHAQDASQPTSVEEIIVTGQPIFRNRTEDVVPTLSYDLEYFQRFEPLTVGDALKRVPSVTFLSDVLESDGVRLRGLDPGYTQILINGERVPGAGVDRSFFVDRIPAELIERIEVVRSSSANRSGDAVAGAINIVLRDALSLEGGYIRLGALNFPDSEYGQWGGTYGAVWGGQAGPGRLLLGANIQDRRNPKNKYSQRFDEPGGTLDNTEVQTDVRDGTDYSFNAAYEVDVAGGNLELSGAFVRTDRFQDEDSLEYADGVETNANLAVVNDNDLDIRTDNLSLRARYERAMFGGETRFKLGYASIDDEQYEFEAESEYLRDAIAFPDEDRFTLDSTSTDIKDEEVSAALEHSRDLASGVELEFGVQWVQKDRDSLVAETPRIRFNVPNAPAPRPPVPAFGPFSPVDGGDVTIEETRIDPYVMVSGENGPLKWEAGLRYETTDTTITDRTVAAADQVTENDYAELLPSFSLRYRLSDSDRVTFSAARTVRRPNFDRLSPTLLEEEFGDSDFVGNPNLEPETSLGFDVGFERRLGRRGVIGVNAFYRDITDLIEETNTGVEGSAGPGTFIYTVDNVGDGTVYGLEFDLSTPLDFIGMESTGVFFNYSWLDSEITDFIGERRFNDQSDYVLNFGFTQDLPTWGAAFGATYRKQGDAFGRVLAEEVSTSYGADLEVFVEKSFGDNIVLRLTGSNLLDASKDEVFDKFGSIDDQISRDYDEYEIETENAGPVYQLVLRVAF</sequence>
<dbReference type="PROSITE" id="PS52016">
    <property type="entry name" value="TONB_DEPENDENT_REC_3"/>
    <property type="match status" value="1"/>
</dbReference>
<dbReference type="Pfam" id="PF00593">
    <property type="entry name" value="TonB_dep_Rec_b-barrel"/>
    <property type="match status" value="1"/>
</dbReference>
<feature type="domain" description="TonB-dependent receptor plug" evidence="12">
    <location>
        <begin position="57"/>
        <end position="149"/>
    </location>
</feature>
<keyword evidence="2 8" id="KW-0813">Transport</keyword>
<keyword evidence="4 8" id="KW-0812">Transmembrane</keyword>
<dbReference type="InterPro" id="IPR012910">
    <property type="entry name" value="Plug_dom"/>
</dbReference>
<proteinExistence type="inferred from homology"/>
<dbReference type="Pfam" id="PF07715">
    <property type="entry name" value="Plug"/>
    <property type="match status" value="1"/>
</dbReference>
<dbReference type="Gene3D" id="2.170.130.10">
    <property type="entry name" value="TonB-dependent receptor, plug domain"/>
    <property type="match status" value="1"/>
</dbReference>
<evidence type="ECO:0000313" key="14">
    <source>
        <dbReference type="Proteomes" id="UP000595448"/>
    </source>
</evidence>
<dbReference type="SUPFAM" id="SSF56935">
    <property type="entry name" value="Porins"/>
    <property type="match status" value="1"/>
</dbReference>
<dbReference type="Proteomes" id="UP000595448">
    <property type="component" value="Chromosome"/>
</dbReference>
<evidence type="ECO:0000256" key="8">
    <source>
        <dbReference type="PROSITE-ProRule" id="PRU01360"/>
    </source>
</evidence>
<feature type="chain" id="PRO_5045304581" evidence="10">
    <location>
        <begin position="23"/>
        <end position="754"/>
    </location>
</feature>
<accession>A0ABX7BQA2</accession>
<dbReference type="EMBL" id="CP067977">
    <property type="protein sequence ID" value="QQQ17685.1"/>
    <property type="molecule type" value="Genomic_DNA"/>
</dbReference>
<keyword evidence="3 8" id="KW-1134">Transmembrane beta strand</keyword>
<dbReference type="InterPro" id="IPR037066">
    <property type="entry name" value="Plug_dom_sf"/>
</dbReference>
<gene>
    <name evidence="13" type="ORF">JIP62_10080</name>
</gene>
<evidence type="ECO:0000256" key="5">
    <source>
        <dbReference type="ARBA" id="ARBA00023077"/>
    </source>
</evidence>
<comment type="subcellular location">
    <subcellularLocation>
        <location evidence="1 8">Cell outer membrane</location>
        <topology evidence="1 8">Multi-pass membrane protein</topology>
    </subcellularLocation>
</comment>
<evidence type="ECO:0000256" key="10">
    <source>
        <dbReference type="SAM" id="SignalP"/>
    </source>
</evidence>
<dbReference type="Gene3D" id="2.40.170.20">
    <property type="entry name" value="TonB-dependent receptor, beta-barrel domain"/>
    <property type="match status" value="1"/>
</dbReference>
<dbReference type="InterPro" id="IPR036942">
    <property type="entry name" value="Beta-barrel_TonB_sf"/>
</dbReference>
<dbReference type="RefSeq" id="WP_201102059.1">
    <property type="nucleotide sequence ID" value="NZ_CP067977.1"/>
</dbReference>
<keyword evidence="14" id="KW-1185">Reference proteome</keyword>